<name>A0AC35TMB0_9BILA</name>
<dbReference type="WBParaSite" id="RSKR_0000218700.1">
    <property type="protein sequence ID" value="RSKR_0000218700.1"/>
    <property type="gene ID" value="RSKR_0000218700"/>
</dbReference>
<organism evidence="1 2">
    <name type="scientific">Rhabditophanes sp. KR3021</name>
    <dbReference type="NCBI Taxonomy" id="114890"/>
    <lineage>
        <taxon>Eukaryota</taxon>
        <taxon>Metazoa</taxon>
        <taxon>Ecdysozoa</taxon>
        <taxon>Nematoda</taxon>
        <taxon>Chromadorea</taxon>
        <taxon>Rhabditida</taxon>
        <taxon>Tylenchina</taxon>
        <taxon>Panagrolaimomorpha</taxon>
        <taxon>Strongyloidoidea</taxon>
        <taxon>Alloionematidae</taxon>
        <taxon>Rhabditophanes</taxon>
    </lineage>
</organism>
<dbReference type="Proteomes" id="UP000095286">
    <property type="component" value="Unplaced"/>
</dbReference>
<evidence type="ECO:0000313" key="2">
    <source>
        <dbReference type="WBParaSite" id="RSKR_0000218700.1"/>
    </source>
</evidence>
<accession>A0AC35TMB0</accession>
<reference evidence="2" key="1">
    <citation type="submission" date="2016-11" db="UniProtKB">
        <authorList>
            <consortium name="WormBaseParasite"/>
        </authorList>
    </citation>
    <scope>IDENTIFICATION</scope>
    <source>
        <strain evidence="2">KR3021</strain>
    </source>
</reference>
<protein>
    <submittedName>
        <fullName evidence="2">Thioredoxin domain-containing protein</fullName>
    </submittedName>
</protein>
<proteinExistence type="predicted"/>
<evidence type="ECO:0000313" key="1">
    <source>
        <dbReference type="Proteomes" id="UP000095286"/>
    </source>
</evidence>
<sequence>MNNAVAQQILNAAKAMEQQIDQQMAEYENLDDGGLEEIRKKRIAELKKMSQQKTEWLANGHSKYTELTDEKEFFEAAKKSRCLVCHFYKNEEVRCKVVDKLLKQLAAKHLGTRFVQVNSDKFPFLITRLNIRITPTIGIAIDSKMVDYVRVFEELGKNEDIPIELLEQRLAMTGVIEGPPKKIQSKAKSTKIIRGKLLKDDSDSD</sequence>